<evidence type="ECO:0000256" key="1">
    <source>
        <dbReference type="ARBA" id="ARBA00022525"/>
    </source>
</evidence>
<dbReference type="KEGG" id="sus:Acid_6185"/>
<keyword evidence="5 7" id="KW-0720">Serine protease</keyword>
<sequence length="784" mass="78006" precursor="true">MKTISLLVLLSVAVSGQVVPNRYVLELSGEPAASAGVRATARIAARAAVRQSQVAARAAVAAKGGAVIENLDTVFNGLIVNIPDARSAELMSIPGAVKVHPVRRVRPLLTHALPLHKVPDAWNLLPLGQAGAGAGIKIGMIDSGVDVNNPAFGDLLPPVDGFPKVRSAADTRFTNAKIIVARNYTPLLPDGGDADANDHDGHGTGTALAAAGGTASTPYGVVTGVAPKAYIGSYKVLDANGGTSDVIAKAIDDAVADGMDVINISLGSYVTSYSDIDPGEVGMAAIARAAKAGVIVVVAAGNQGPAAGTIADYASAPDAITVGAIHNDRSLGYGIEATGIAPYPAYAGDGPNPGQAIGGTLFDLTALDPSGLACAALPEGSVAGKIVLVLRGTCTFESKLNDAAAGGALGIVVYNNPGNNSFSTGGVTVGSATLPALFVNQSDGLDLKARAAQDGGLQVTLDFSGAIAFPARTDVSSFSSRGPSLGSALKPDLAAVGEEIVTGAQNSFSGGESYSASGFVDTAGTSFSAPLAAGAAAVLKGARPGLTGQQYRSLLVNGAAAATVSDGVAATASQAGAGILNLLAAVSGTVAAYPTSLNFGTGNTTVALSLLNVSPALDTFTLRAVPAGSAPAPVPAAATVVLDAGASQQVALTLDAAGLAPGEYSGYVTVSGTASSTVAKIPYWFAVPGGDPVGISLLYQDYYDAVRTSSTQAVVLRIVDAAGLPYTGALRPSLTVAGSGSVRSFYRTGTIPGTYAVDIRTGTANMELTFTIGSITETVVIPVY</sequence>
<dbReference type="Gene3D" id="3.50.30.30">
    <property type="match status" value="1"/>
</dbReference>
<reference evidence="11" key="1">
    <citation type="submission" date="2006-10" db="EMBL/GenBank/DDBJ databases">
        <title>Complete sequence of Solibacter usitatus Ellin6076.</title>
        <authorList>
            <consortium name="US DOE Joint Genome Institute"/>
            <person name="Copeland A."/>
            <person name="Lucas S."/>
            <person name="Lapidus A."/>
            <person name="Barry K."/>
            <person name="Detter J.C."/>
            <person name="Glavina del Rio T."/>
            <person name="Hammon N."/>
            <person name="Israni S."/>
            <person name="Dalin E."/>
            <person name="Tice H."/>
            <person name="Pitluck S."/>
            <person name="Thompson L.S."/>
            <person name="Brettin T."/>
            <person name="Bruce D."/>
            <person name="Han C."/>
            <person name="Tapia R."/>
            <person name="Gilna P."/>
            <person name="Schmutz J."/>
            <person name="Larimer F."/>
            <person name="Land M."/>
            <person name="Hauser L."/>
            <person name="Kyrpides N."/>
            <person name="Mikhailova N."/>
            <person name="Janssen P.H."/>
            <person name="Kuske C.R."/>
            <person name="Richardson P."/>
        </authorList>
    </citation>
    <scope>NUCLEOTIDE SEQUENCE</scope>
    <source>
        <strain evidence="11">Ellin6076</strain>
    </source>
</reference>
<keyword evidence="4 7" id="KW-0378">Hydrolase</keyword>
<dbReference type="SUPFAM" id="SSF52025">
    <property type="entry name" value="PA domain"/>
    <property type="match status" value="1"/>
</dbReference>
<evidence type="ECO:0000256" key="8">
    <source>
        <dbReference type="RuleBase" id="RU003355"/>
    </source>
</evidence>
<dbReference type="Pfam" id="PF00082">
    <property type="entry name" value="Peptidase_S8"/>
    <property type="match status" value="1"/>
</dbReference>
<feature type="domain" description="PA" evidence="10">
    <location>
        <begin position="370"/>
        <end position="447"/>
    </location>
</feature>
<dbReference type="EMBL" id="CP000473">
    <property type="protein sequence ID" value="ABJ87111.1"/>
    <property type="molecule type" value="Genomic_DNA"/>
</dbReference>
<dbReference type="InterPro" id="IPR036852">
    <property type="entry name" value="Peptidase_S8/S53_dom_sf"/>
</dbReference>
<dbReference type="PROSITE" id="PS00136">
    <property type="entry name" value="SUBTILASE_ASP"/>
    <property type="match status" value="1"/>
</dbReference>
<dbReference type="InterPro" id="IPR023828">
    <property type="entry name" value="Peptidase_S8_Ser-AS"/>
</dbReference>
<dbReference type="HOGENOM" id="CLU_004945_1_0_0"/>
<feature type="active site" description="Charge relay system" evidence="6 7">
    <location>
        <position position="202"/>
    </location>
</feature>
<dbReference type="STRING" id="234267.Acid_6185"/>
<keyword evidence="2 7" id="KW-0645">Protease</keyword>
<evidence type="ECO:0000256" key="2">
    <source>
        <dbReference type="ARBA" id="ARBA00022670"/>
    </source>
</evidence>
<proteinExistence type="inferred from homology"/>
<dbReference type="GO" id="GO:0006508">
    <property type="term" value="P:proteolysis"/>
    <property type="evidence" value="ECO:0007669"/>
    <property type="project" value="UniProtKB-KW"/>
</dbReference>
<gene>
    <name evidence="11" type="ordered locus">Acid_6185</name>
</gene>
<dbReference type="PROSITE" id="PS00138">
    <property type="entry name" value="SUBTILASE_SER"/>
    <property type="match status" value="1"/>
</dbReference>
<name>Q01TA9_SOLUE</name>
<accession>Q01TA9</accession>
<evidence type="ECO:0000313" key="11">
    <source>
        <dbReference type="EMBL" id="ABJ87111.1"/>
    </source>
</evidence>
<dbReference type="InterPro" id="IPR046450">
    <property type="entry name" value="PA_dom_sf"/>
</dbReference>
<dbReference type="PANTHER" id="PTHR10795">
    <property type="entry name" value="PROPROTEIN CONVERTASE SUBTILISIN/KEXIN"/>
    <property type="match status" value="1"/>
</dbReference>
<dbReference type="AlphaFoldDB" id="Q01TA9"/>
<dbReference type="Gene3D" id="3.40.50.200">
    <property type="entry name" value="Peptidase S8/S53 domain"/>
    <property type="match status" value="1"/>
</dbReference>
<feature type="active site" description="Charge relay system" evidence="6 7">
    <location>
        <position position="142"/>
    </location>
</feature>
<dbReference type="InParanoid" id="Q01TA9"/>
<evidence type="ECO:0000256" key="4">
    <source>
        <dbReference type="ARBA" id="ARBA00022801"/>
    </source>
</evidence>
<keyword evidence="3" id="KW-0732">Signal</keyword>
<evidence type="ECO:0000256" key="5">
    <source>
        <dbReference type="ARBA" id="ARBA00022825"/>
    </source>
</evidence>
<dbReference type="PROSITE" id="PS51892">
    <property type="entry name" value="SUBTILASE"/>
    <property type="match status" value="1"/>
</dbReference>
<keyword evidence="1" id="KW-0964">Secreted</keyword>
<evidence type="ECO:0000256" key="3">
    <source>
        <dbReference type="ARBA" id="ARBA00022729"/>
    </source>
</evidence>
<dbReference type="eggNOG" id="COG1404">
    <property type="taxonomic scope" value="Bacteria"/>
</dbReference>
<dbReference type="Pfam" id="PF02225">
    <property type="entry name" value="PA"/>
    <property type="match status" value="1"/>
</dbReference>
<dbReference type="InterPro" id="IPR015500">
    <property type="entry name" value="Peptidase_S8_subtilisin-rel"/>
</dbReference>
<organism evidence="11">
    <name type="scientific">Solibacter usitatus (strain Ellin6076)</name>
    <dbReference type="NCBI Taxonomy" id="234267"/>
    <lineage>
        <taxon>Bacteria</taxon>
        <taxon>Pseudomonadati</taxon>
        <taxon>Acidobacteriota</taxon>
        <taxon>Terriglobia</taxon>
        <taxon>Bryobacterales</taxon>
        <taxon>Solibacteraceae</taxon>
        <taxon>Candidatus Solibacter</taxon>
    </lineage>
</organism>
<dbReference type="OrthoDB" id="9798386at2"/>
<dbReference type="GO" id="GO:0004252">
    <property type="term" value="F:serine-type endopeptidase activity"/>
    <property type="evidence" value="ECO:0007669"/>
    <property type="project" value="UniProtKB-UniRule"/>
</dbReference>
<feature type="active site" description="Charge relay system" evidence="6 7">
    <location>
        <position position="526"/>
    </location>
</feature>
<evidence type="ECO:0000256" key="6">
    <source>
        <dbReference type="PIRSR" id="PIRSR615500-1"/>
    </source>
</evidence>
<evidence type="ECO:0000256" key="7">
    <source>
        <dbReference type="PROSITE-ProRule" id="PRU01240"/>
    </source>
</evidence>
<dbReference type="PRINTS" id="PR00723">
    <property type="entry name" value="SUBTILISIN"/>
</dbReference>
<dbReference type="InterPro" id="IPR003137">
    <property type="entry name" value="PA_domain"/>
</dbReference>
<evidence type="ECO:0000259" key="10">
    <source>
        <dbReference type="Pfam" id="PF02225"/>
    </source>
</evidence>
<dbReference type="InterPro" id="IPR023827">
    <property type="entry name" value="Peptidase_S8_Asp-AS"/>
</dbReference>
<dbReference type="InterPro" id="IPR045051">
    <property type="entry name" value="SBT"/>
</dbReference>
<feature type="domain" description="Peptidase S8/S53" evidence="9">
    <location>
        <begin position="133"/>
        <end position="568"/>
    </location>
</feature>
<comment type="similarity">
    <text evidence="7 8">Belongs to the peptidase S8 family.</text>
</comment>
<dbReference type="InterPro" id="IPR000209">
    <property type="entry name" value="Peptidase_S8/S53_dom"/>
</dbReference>
<protein>
    <submittedName>
        <fullName evidence="11">Peptidase S8 and S53, subtilisin, kexin, sedolisin</fullName>
    </submittedName>
</protein>
<evidence type="ECO:0000259" key="9">
    <source>
        <dbReference type="Pfam" id="PF00082"/>
    </source>
</evidence>
<dbReference type="SUPFAM" id="SSF52743">
    <property type="entry name" value="Subtilisin-like"/>
    <property type="match status" value="1"/>
</dbReference>